<dbReference type="EMBL" id="LNTU01000012">
    <property type="protein sequence ID" value="KXF77502.1"/>
    <property type="molecule type" value="Genomic_DNA"/>
</dbReference>
<dbReference type="InterPro" id="IPR014587">
    <property type="entry name" value="UCP034077"/>
</dbReference>
<dbReference type="PIRSF" id="PIRSF034077">
    <property type="entry name" value="UCP034077"/>
    <property type="match status" value="1"/>
</dbReference>
<evidence type="ECO:0000313" key="2">
    <source>
        <dbReference type="EMBL" id="KXF77502.1"/>
    </source>
</evidence>
<feature type="signal peptide" evidence="1">
    <location>
        <begin position="1"/>
        <end position="22"/>
    </location>
</feature>
<keyword evidence="1" id="KW-0732">Signal</keyword>
<sequence length="123" mass="13072">MKFSRMHILISGAILASSTVCAAADQLKTMDEVGKAIQGCWVAPAGMDMEGSFVTLSFSFRRDGTLFGQPRTTAIHVKGDDQARKAFIDAAVGAIERCAPFDFAPTLAAGIGGRVFTIQFTLP</sequence>
<feature type="chain" id="PRO_5007465400" description="TonB C-terminal domain-containing protein" evidence="1">
    <location>
        <begin position="23"/>
        <end position="123"/>
    </location>
</feature>
<keyword evidence="3" id="KW-1185">Reference proteome</keyword>
<dbReference type="SUPFAM" id="SSF74653">
    <property type="entry name" value="TolA/TonB C-terminal domain"/>
    <property type="match status" value="1"/>
</dbReference>
<organism evidence="2 3">
    <name type="scientific">Paramesorhizobium deserti</name>
    <dbReference type="NCBI Taxonomy" id="1494590"/>
    <lineage>
        <taxon>Bacteria</taxon>
        <taxon>Pseudomonadati</taxon>
        <taxon>Pseudomonadota</taxon>
        <taxon>Alphaproteobacteria</taxon>
        <taxon>Hyphomicrobiales</taxon>
        <taxon>Phyllobacteriaceae</taxon>
        <taxon>Paramesorhizobium</taxon>
    </lineage>
</organism>
<name>A0A135HWC9_9HYPH</name>
<evidence type="ECO:0000313" key="3">
    <source>
        <dbReference type="Proteomes" id="UP000070107"/>
    </source>
</evidence>
<gene>
    <name evidence="2" type="ORF">ATN84_09030</name>
</gene>
<reference evidence="2 3" key="1">
    <citation type="submission" date="2015-11" db="EMBL/GenBank/DDBJ databases">
        <title>Draft genome sequence of Paramesorhizobium deserti A-3-E, a strain highly resistant to diverse beta-lactam antibiotics.</title>
        <authorList>
            <person name="Lv R."/>
            <person name="Yang X."/>
            <person name="Fang N."/>
            <person name="Guo J."/>
            <person name="Luo X."/>
            <person name="Peng F."/>
            <person name="Yang R."/>
            <person name="Cui Y."/>
            <person name="Fang C."/>
            <person name="Song Y."/>
        </authorList>
    </citation>
    <scope>NUCLEOTIDE SEQUENCE [LARGE SCALE GENOMIC DNA]</scope>
    <source>
        <strain evidence="2 3">A-3-E</strain>
    </source>
</reference>
<dbReference type="OrthoDB" id="7997311at2"/>
<dbReference type="Proteomes" id="UP000070107">
    <property type="component" value="Unassembled WGS sequence"/>
</dbReference>
<comment type="caution">
    <text evidence="2">The sequence shown here is derived from an EMBL/GenBank/DDBJ whole genome shotgun (WGS) entry which is preliminary data.</text>
</comment>
<accession>A0A135HWC9</accession>
<dbReference type="AlphaFoldDB" id="A0A135HWC9"/>
<protein>
    <recommendedName>
        <fullName evidence="4">TonB C-terminal domain-containing protein</fullName>
    </recommendedName>
</protein>
<evidence type="ECO:0008006" key="4">
    <source>
        <dbReference type="Google" id="ProtNLM"/>
    </source>
</evidence>
<evidence type="ECO:0000256" key="1">
    <source>
        <dbReference type="SAM" id="SignalP"/>
    </source>
</evidence>
<dbReference type="Gene3D" id="3.30.1150.10">
    <property type="match status" value="1"/>
</dbReference>
<proteinExistence type="predicted"/>